<accession>A0A2N9J547</accession>
<dbReference type="EMBL" id="OIVN01006370">
    <property type="protein sequence ID" value="SPD31640.1"/>
    <property type="molecule type" value="Genomic_DNA"/>
</dbReference>
<feature type="region of interest" description="Disordered" evidence="1">
    <location>
        <begin position="23"/>
        <end position="49"/>
    </location>
</feature>
<proteinExistence type="predicted"/>
<name>A0A2N9J547_FAGSY</name>
<gene>
    <name evidence="2" type="ORF">FSB_LOCUS59522</name>
</gene>
<organism evidence="2">
    <name type="scientific">Fagus sylvatica</name>
    <name type="common">Beechnut</name>
    <dbReference type="NCBI Taxonomy" id="28930"/>
    <lineage>
        <taxon>Eukaryota</taxon>
        <taxon>Viridiplantae</taxon>
        <taxon>Streptophyta</taxon>
        <taxon>Embryophyta</taxon>
        <taxon>Tracheophyta</taxon>
        <taxon>Spermatophyta</taxon>
        <taxon>Magnoliopsida</taxon>
        <taxon>eudicotyledons</taxon>
        <taxon>Gunneridae</taxon>
        <taxon>Pentapetalae</taxon>
        <taxon>rosids</taxon>
        <taxon>fabids</taxon>
        <taxon>Fagales</taxon>
        <taxon>Fagaceae</taxon>
        <taxon>Fagus</taxon>
    </lineage>
</organism>
<sequence>MPNSQKPSFDKTGLGFFDLCPTTPSTPKSLGPRAGFVPQPDKAKPVVLPPKVDKGKQVIGTMPKKTPHIFTPKKPSYPHTYVCHHRGKSGSTRPSCFKWLASQEKSSSCVSMPTSKKMAQNVMSLLGELVKALSPLTQV</sequence>
<protein>
    <submittedName>
        <fullName evidence="2">Uncharacterized protein</fullName>
    </submittedName>
</protein>
<evidence type="ECO:0000313" key="2">
    <source>
        <dbReference type="EMBL" id="SPD31640.1"/>
    </source>
</evidence>
<reference evidence="2" key="1">
    <citation type="submission" date="2018-02" db="EMBL/GenBank/DDBJ databases">
        <authorList>
            <person name="Cohen D.B."/>
            <person name="Kent A.D."/>
        </authorList>
    </citation>
    <scope>NUCLEOTIDE SEQUENCE</scope>
</reference>
<dbReference type="AlphaFoldDB" id="A0A2N9J547"/>
<evidence type="ECO:0000256" key="1">
    <source>
        <dbReference type="SAM" id="MobiDB-lite"/>
    </source>
</evidence>